<accession>M1MXQ0</accession>
<protein>
    <submittedName>
        <fullName evidence="1">Uncharacterized protein</fullName>
    </submittedName>
</protein>
<evidence type="ECO:0000313" key="1">
    <source>
        <dbReference type="EMBL" id="AGF56202.1"/>
    </source>
</evidence>
<dbReference type="STRING" id="36745.CLSAP_22520"/>
<dbReference type="RefSeq" id="WP_015392521.1">
    <property type="nucleotide sequence ID" value="NC_020291.1"/>
</dbReference>
<reference evidence="1 2" key="1">
    <citation type="submission" date="2013-02" db="EMBL/GenBank/DDBJ databases">
        <title>Genome sequence of Clostridium saccharoperbutylacetonicum N1-4(HMT).</title>
        <authorList>
            <person name="Poehlein A."/>
            <person name="Daniel R."/>
        </authorList>
    </citation>
    <scope>NUCLEOTIDE SEQUENCE [LARGE SCALE GENOMIC DNA]</scope>
    <source>
        <strain evidence="2">N1-4(HMT)</strain>
    </source>
</reference>
<dbReference type="HOGENOM" id="CLU_1154834_0_0_9"/>
<dbReference type="PATRIC" id="fig|931276.5.peg.2442"/>
<gene>
    <name evidence="1" type="ORF">Cspa_c24370</name>
</gene>
<evidence type="ECO:0000313" key="2">
    <source>
        <dbReference type="Proteomes" id="UP000011728"/>
    </source>
</evidence>
<dbReference type="SUPFAM" id="SSF140500">
    <property type="entry name" value="BAS1536-like"/>
    <property type="match status" value="1"/>
</dbReference>
<name>M1MXQ0_9CLOT</name>
<dbReference type="KEGG" id="csr:Cspa_c24370"/>
<proteinExistence type="predicted"/>
<dbReference type="Proteomes" id="UP000011728">
    <property type="component" value="Chromosome"/>
</dbReference>
<sequence length="233" mass="27793">MRILCDDCNTNCNIEKYKERLENIIVKTNYNLLDDEVIYLSQFLDDMIANCVFCETKNLYKFNKKYTFKAYEILYYYGKQHLFLNLFYYISEAIKNDKLIYIIMEEELYENLIKTLIINRVNIDNIKLKALEDIILGEDEYRLNETSDLFSSNYKKKQSGVNWIIEPLHITNTSVQKYILDLKVTINKFMKNSKSSILYVYDAYECMHEHKIASKLDCTLKCVMENSSTNLYQ</sequence>
<dbReference type="OrthoDB" id="1925880at2"/>
<dbReference type="AlphaFoldDB" id="M1MXQ0"/>
<dbReference type="GO" id="GO:0043937">
    <property type="term" value="P:regulation of sporulation"/>
    <property type="evidence" value="ECO:0007669"/>
    <property type="project" value="InterPro"/>
</dbReference>
<dbReference type="InterPro" id="IPR037208">
    <property type="entry name" value="Spo0E-like_sf"/>
</dbReference>
<organism evidence="1 2">
    <name type="scientific">Clostridium saccharoperbutylacetonicum N1-4(HMT)</name>
    <dbReference type="NCBI Taxonomy" id="931276"/>
    <lineage>
        <taxon>Bacteria</taxon>
        <taxon>Bacillati</taxon>
        <taxon>Bacillota</taxon>
        <taxon>Clostridia</taxon>
        <taxon>Eubacteriales</taxon>
        <taxon>Clostridiaceae</taxon>
        <taxon>Clostridium</taxon>
    </lineage>
</organism>
<dbReference type="EMBL" id="CP004121">
    <property type="protein sequence ID" value="AGF56202.1"/>
    <property type="molecule type" value="Genomic_DNA"/>
</dbReference>
<keyword evidence="2" id="KW-1185">Reference proteome</keyword>
<dbReference type="eggNOG" id="ENOG5032TQM">
    <property type="taxonomic scope" value="Bacteria"/>
</dbReference>